<proteinExistence type="inferred from homology"/>
<protein>
    <submittedName>
        <fullName evidence="6">Sulfatase-like hydrolase/transferase</fullName>
    </submittedName>
</protein>
<accession>A0ABW0TD95</accession>
<gene>
    <name evidence="6" type="ORF">ACFPRA_00270</name>
</gene>
<keyword evidence="3" id="KW-0378">Hydrolase</keyword>
<dbReference type="CDD" id="cd16025">
    <property type="entry name" value="PAS_like"/>
    <property type="match status" value="1"/>
</dbReference>
<dbReference type="EMBL" id="JBHSNO010000001">
    <property type="protein sequence ID" value="MFC5587341.1"/>
    <property type="molecule type" value="Genomic_DNA"/>
</dbReference>
<evidence type="ECO:0000259" key="5">
    <source>
        <dbReference type="Pfam" id="PF00884"/>
    </source>
</evidence>
<organism evidence="6 7">
    <name type="scientific">Sporosarcina soli</name>
    <dbReference type="NCBI Taxonomy" id="334736"/>
    <lineage>
        <taxon>Bacteria</taxon>
        <taxon>Bacillati</taxon>
        <taxon>Bacillota</taxon>
        <taxon>Bacilli</taxon>
        <taxon>Bacillales</taxon>
        <taxon>Caryophanaceae</taxon>
        <taxon>Sporosarcina</taxon>
    </lineage>
</organism>
<dbReference type="PROSITE" id="PS00523">
    <property type="entry name" value="SULFATASE_1"/>
    <property type="match status" value="1"/>
</dbReference>
<evidence type="ECO:0000313" key="7">
    <source>
        <dbReference type="Proteomes" id="UP001596109"/>
    </source>
</evidence>
<sequence length="757" mass="85939">MFKDQEIPFKGEIGKTVDVSTPWWPEEETTDKQNPNIVYIVLDDLGFSQLGCYGSDISTPHMDELAKNGLRYTNFHTSAMCSPTRASLLTGRNPHSTGVSFVTELDSGFPNCRGKVRKDTAMLSEVLLEEGYNTFAVGKWHLAPAKEQTQIGPFDGWPLGRGFEQFYGYLRGATDQFHPDLVEGNRRVSQPKSPEEGYHLTEDLTDKAIDYIRLQKSEAPQKPFFCYLSYAAPHAPHQAPKEFIEKYKGKYDKGWDVAREEWFLRQKELGIIPVDAKLPERNPDVKAWDTLHEDEKRLYARMQEVFAGFLEHTDHHIGRFIQCLKDLRQLDNTLIVLLSDNGACGMGGEGGMVNTWTPSYNAVPETFESKLARIDELGGPNANSHYPSGWAQVGNTPLKWYKTYTHAGGIRCPLIIHYPEKIKDNGAIRTQYHFVTDIMPTVLELINTEMPEVYKGVPQKPVYGTSLLYTLADGEEPTRKKVQHYEIAGNRAIWKDGWKAVARHVENTSFDEDQWELYDANNDFSEFNDLAKLYPGKLKELIEDWWSEAEKYDIFPLDGRTLGQRLKLIAKRGKQIDGPVERVFYAAPAIHNGLQAPDLRNRSFQIEAKIERTSTDDDGVIAAHGDQSGGYTFFVKNNHLYFYYNFSNVEEFVVKSEQELPTGALTVCFTFDKTGEEEGVGKMFVNHEQIGEGKILHASALGFSRALFYIGQNERNPISPLYTAPFPFKGQLDQVIYTVDGYKEDIEAGVLQELMTE</sequence>
<comment type="similarity">
    <text evidence="1">Belongs to the sulfatase family.</text>
</comment>
<dbReference type="Pfam" id="PF00884">
    <property type="entry name" value="Sulfatase"/>
    <property type="match status" value="1"/>
</dbReference>
<dbReference type="InterPro" id="IPR050738">
    <property type="entry name" value="Sulfatase"/>
</dbReference>
<dbReference type="Gene3D" id="3.30.1120.10">
    <property type="match status" value="1"/>
</dbReference>
<evidence type="ECO:0000256" key="4">
    <source>
        <dbReference type="ARBA" id="ARBA00022837"/>
    </source>
</evidence>
<reference evidence="7" key="1">
    <citation type="journal article" date="2019" name="Int. J. Syst. Evol. Microbiol.">
        <title>The Global Catalogue of Microorganisms (GCM) 10K type strain sequencing project: providing services to taxonomists for standard genome sequencing and annotation.</title>
        <authorList>
            <consortium name="The Broad Institute Genomics Platform"/>
            <consortium name="The Broad Institute Genome Sequencing Center for Infectious Disease"/>
            <person name="Wu L."/>
            <person name="Ma J."/>
        </authorList>
    </citation>
    <scope>NUCLEOTIDE SEQUENCE [LARGE SCALE GENOMIC DNA]</scope>
    <source>
        <strain evidence="7">CGMCC 4.1434</strain>
    </source>
</reference>
<comment type="caution">
    <text evidence="6">The sequence shown here is derived from an EMBL/GenBank/DDBJ whole genome shotgun (WGS) entry which is preliminary data.</text>
</comment>
<evidence type="ECO:0000256" key="2">
    <source>
        <dbReference type="ARBA" id="ARBA00022723"/>
    </source>
</evidence>
<dbReference type="RefSeq" id="WP_381429267.1">
    <property type="nucleotide sequence ID" value="NZ_JBHSNO010000001.1"/>
</dbReference>
<dbReference type="InterPro" id="IPR000917">
    <property type="entry name" value="Sulfatase_N"/>
</dbReference>
<dbReference type="Pfam" id="PF13385">
    <property type="entry name" value="Laminin_G_3"/>
    <property type="match status" value="1"/>
</dbReference>
<feature type="domain" description="Sulfatase N-terminal" evidence="5">
    <location>
        <begin position="35"/>
        <end position="447"/>
    </location>
</feature>
<keyword evidence="4" id="KW-0106">Calcium</keyword>
<dbReference type="PANTHER" id="PTHR42693">
    <property type="entry name" value="ARYLSULFATASE FAMILY MEMBER"/>
    <property type="match status" value="1"/>
</dbReference>
<evidence type="ECO:0000256" key="1">
    <source>
        <dbReference type="ARBA" id="ARBA00008779"/>
    </source>
</evidence>
<dbReference type="Proteomes" id="UP001596109">
    <property type="component" value="Unassembled WGS sequence"/>
</dbReference>
<keyword evidence="2" id="KW-0479">Metal-binding</keyword>
<dbReference type="InterPro" id="IPR024607">
    <property type="entry name" value="Sulfatase_CS"/>
</dbReference>
<name>A0ABW0TD95_9BACL</name>
<keyword evidence="7" id="KW-1185">Reference proteome</keyword>
<evidence type="ECO:0000313" key="6">
    <source>
        <dbReference type="EMBL" id="MFC5587341.1"/>
    </source>
</evidence>
<evidence type="ECO:0000256" key="3">
    <source>
        <dbReference type="ARBA" id="ARBA00022801"/>
    </source>
</evidence>
<dbReference type="Gene3D" id="3.40.720.10">
    <property type="entry name" value="Alkaline Phosphatase, subunit A"/>
    <property type="match status" value="1"/>
</dbReference>
<dbReference type="InterPro" id="IPR013320">
    <property type="entry name" value="ConA-like_dom_sf"/>
</dbReference>
<dbReference type="SUPFAM" id="SSF49899">
    <property type="entry name" value="Concanavalin A-like lectins/glucanases"/>
    <property type="match status" value="1"/>
</dbReference>
<dbReference type="PROSITE" id="PS00149">
    <property type="entry name" value="SULFATASE_2"/>
    <property type="match status" value="1"/>
</dbReference>
<dbReference type="SUPFAM" id="SSF53649">
    <property type="entry name" value="Alkaline phosphatase-like"/>
    <property type="match status" value="1"/>
</dbReference>
<dbReference type="Gene3D" id="2.60.120.200">
    <property type="match status" value="1"/>
</dbReference>
<dbReference type="InterPro" id="IPR017850">
    <property type="entry name" value="Alkaline_phosphatase_core_sf"/>
</dbReference>